<proteinExistence type="predicted"/>
<gene>
    <name evidence="1" type="ORF">ACFFGN_27125</name>
</gene>
<dbReference type="EMBL" id="JBHLTC010000036">
    <property type="protein sequence ID" value="MFC0627776.1"/>
    <property type="molecule type" value="Genomic_DNA"/>
</dbReference>
<evidence type="ECO:0000313" key="2">
    <source>
        <dbReference type="Proteomes" id="UP001589890"/>
    </source>
</evidence>
<evidence type="ECO:0000313" key="1">
    <source>
        <dbReference type="EMBL" id="MFC0627776.1"/>
    </source>
</evidence>
<keyword evidence="2" id="KW-1185">Reference proteome</keyword>
<protein>
    <submittedName>
        <fullName evidence="1">Uncharacterized protein</fullName>
    </submittedName>
</protein>
<organism evidence="1 2">
    <name type="scientific">Kribbella deserti</name>
    <dbReference type="NCBI Taxonomy" id="1926257"/>
    <lineage>
        <taxon>Bacteria</taxon>
        <taxon>Bacillati</taxon>
        <taxon>Actinomycetota</taxon>
        <taxon>Actinomycetes</taxon>
        <taxon>Propionibacteriales</taxon>
        <taxon>Kribbellaceae</taxon>
        <taxon>Kribbella</taxon>
    </lineage>
</organism>
<accession>A0ABV6QT35</accession>
<reference evidence="1 2" key="1">
    <citation type="submission" date="2024-09" db="EMBL/GenBank/DDBJ databases">
        <authorList>
            <person name="Sun Q."/>
            <person name="Mori K."/>
        </authorList>
    </citation>
    <scope>NUCLEOTIDE SEQUENCE [LARGE SCALE GENOMIC DNA]</scope>
    <source>
        <strain evidence="1 2">CGMCC 1.15906</strain>
    </source>
</reference>
<sequence length="171" mass="19171">MQTFVLDRNGWSHAQNVEACREILSALRHHAGRFECDIPGDPDTPVDEAAPTSSDEWPDDVRAAARVLRSLPKARIEPGGYAQTGVQTVDSEEVWAAFVTFAPWAFDAAVWGEDWGTIAHLTDEGSMSVELDTADQATIAAIVGASRLVPLREWHQRNKRPRRRPWWRRGE</sequence>
<dbReference type="Proteomes" id="UP001589890">
    <property type="component" value="Unassembled WGS sequence"/>
</dbReference>
<name>A0ABV6QT35_9ACTN</name>
<comment type="caution">
    <text evidence="1">The sequence shown here is derived from an EMBL/GenBank/DDBJ whole genome shotgun (WGS) entry which is preliminary data.</text>
</comment>
<dbReference type="RefSeq" id="WP_380052924.1">
    <property type="nucleotide sequence ID" value="NZ_JBHLTC010000036.1"/>
</dbReference>